<dbReference type="PANTHER" id="PTHR30217:SF10">
    <property type="entry name" value="23S RRNA 5-HYDROXYCYTIDINE C2501 SYNTHASE"/>
    <property type="match status" value="1"/>
</dbReference>
<reference evidence="3 4" key="1">
    <citation type="submission" date="2021-08" db="EMBL/GenBank/DDBJ databases">
        <title>Collinsella faecalis sp. nov. isolated from swine faeces.</title>
        <authorList>
            <person name="Oh B.S."/>
            <person name="Lee J.H."/>
        </authorList>
    </citation>
    <scope>NUCLEOTIDE SEQUENCE [LARGE SCALE GENOMIC DNA]</scope>
    <source>
        <strain evidence="3 4">AGMB00827</strain>
    </source>
</reference>
<dbReference type="Proteomes" id="UP000700908">
    <property type="component" value="Unassembled WGS sequence"/>
</dbReference>
<dbReference type="InterPro" id="IPR020988">
    <property type="entry name" value="Pept_U32_collagenase"/>
</dbReference>
<sequence length="950" mass="102406">MSLEFRASSAAHGISHARVPASSLPAPRARSEQRSSAPAAHSEQHPHAATPARTAPELLAPAGSPEAFRAALAAGADAVYCGMGAFNARRKAENFTDEAFAEACRAAHIAGARVYVTVNIVIKDTELIDAVELVRRCTILGADAFIIQDWGLFSAIRTLMPEIETHISTQANIHDARATLWCAAAGADRVTLSRELSIHEIAQIAKTDVELEVFAHGAICFSYSGICLLSSFVCTGRSANRGMCAQPCRLPYELIDESGASISAPRRDRALCPRDMNTSELLASLVEAGAGALKIEGRMKAPDYVHTVVGVYRYTLDDVLASREADAAERHDRARRLKRAFNRDFTSEYQKGRSGDEMMSYERSNNRGQVIGEVIACRTVGSGLAKKLRPEDRRNRVACATLRLFEPMGAGDLIELRHIDAFDRYLTFTAEQSACAGEDVEVRIPRAVPVGARVRVIRSREAIEAADEALRQTCVRRRLVSVKITARLAQPFSVALTCVDDPSLSVCASGAPVEPARTREVSADDLVEHVGRMGASSFEAASFEVELDSGCGLGFSAVHKVRARACDLLEELILAPVVARAAAARALPPFELDMLEEHVAVRSTVVIADERNADSSVAKGDAGQRDADLLATQCVAGTRDANSLTARGEVLVFADRGDALVSADRGDGAQLDALVSAPRHELELAALAPDLTFAQIARTAGGNRIYLSSDALEEAGLNPADAAEQGFIPVLDEVCREKDRERLDRWVIAGAPVAVGNVSELAFAYERGAQAEICPCIPVHNRAAAQFLARSGAEALWLTSELTLHEIEHFVPHVPLQTGIMILGRPRVMTSEHCMLMVADACIHNCARCTLRRRSLSLKNIDGRLLPVRTDIHGRSRLYEDALIDLTPQMSALAAAGVFRFMVDGTVMDAEEFESSLAHAKRALTAVREGRTPAQRMPGSSSGCLFAGIE</sequence>
<dbReference type="InterPro" id="IPR001539">
    <property type="entry name" value="Peptidase_U32"/>
</dbReference>
<keyword evidence="4" id="KW-1185">Reference proteome</keyword>
<dbReference type="PANTHER" id="PTHR30217">
    <property type="entry name" value="PEPTIDASE U32 FAMILY"/>
    <property type="match status" value="1"/>
</dbReference>
<dbReference type="Pfam" id="PF01136">
    <property type="entry name" value="Peptidase_U32"/>
    <property type="match status" value="2"/>
</dbReference>
<evidence type="ECO:0000313" key="3">
    <source>
        <dbReference type="EMBL" id="MBY4797100.1"/>
    </source>
</evidence>
<comment type="caution">
    <text evidence="3">The sequence shown here is derived from an EMBL/GenBank/DDBJ whole genome shotgun (WGS) entry which is preliminary data.</text>
</comment>
<gene>
    <name evidence="3" type="ORF">K6V98_01810</name>
</gene>
<protein>
    <submittedName>
        <fullName evidence="3">DUF3656 domain-containing protein</fullName>
    </submittedName>
</protein>
<name>A0ABS7MIB5_9ACTN</name>
<feature type="domain" description="Peptidase U32 collagenase" evidence="2">
    <location>
        <begin position="464"/>
        <end position="573"/>
    </location>
</feature>
<dbReference type="Pfam" id="PF12392">
    <property type="entry name" value="DUF3656"/>
    <property type="match status" value="1"/>
</dbReference>
<dbReference type="SUPFAM" id="SSF51395">
    <property type="entry name" value="FMN-linked oxidoreductases"/>
    <property type="match status" value="1"/>
</dbReference>
<accession>A0ABS7MIB5</accession>
<dbReference type="PROSITE" id="PS01276">
    <property type="entry name" value="PEPTIDASE_U32"/>
    <property type="match status" value="1"/>
</dbReference>
<feature type="region of interest" description="Disordered" evidence="1">
    <location>
        <begin position="14"/>
        <end position="51"/>
    </location>
</feature>
<evidence type="ECO:0000313" key="4">
    <source>
        <dbReference type="Proteomes" id="UP000700908"/>
    </source>
</evidence>
<dbReference type="InterPro" id="IPR051454">
    <property type="entry name" value="RNA/ubiquinone_mod_enzymes"/>
</dbReference>
<dbReference type="EMBL" id="JAIMFO010000004">
    <property type="protein sequence ID" value="MBY4797100.1"/>
    <property type="molecule type" value="Genomic_DNA"/>
</dbReference>
<proteinExistence type="predicted"/>
<organism evidence="3 4">
    <name type="scientific">Collinsella ureilytica</name>
    <dbReference type="NCBI Taxonomy" id="2869515"/>
    <lineage>
        <taxon>Bacteria</taxon>
        <taxon>Bacillati</taxon>
        <taxon>Actinomycetota</taxon>
        <taxon>Coriobacteriia</taxon>
        <taxon>Coriobacteriales</taxon>
        <taxon>Coriobacteriaceae</taxon>
        <taxon>Collinsella</taxon>
    </lineage>
</organism>
<evidence type="ECO:0000256" key="1">
    <source>
        <dbReference type="SAM" id="MobiDB-lite"/>
    </source>
</evidence>
<evidence type="ECO:0000259" key="2">
    <source>
        <dbReference type="Pfam" id="PF12392"/>
    </source>
</evidence>
<dbReference type="RefSeq" id="WP_222198823.1">
    <property type="nucleotide sequence ID" value="NZ_JAIMFO010000004.1"/>
</dbReference>